<keyword evidence="1 14" id="KW-0240">DNA-directed RNA polymerase</keyword>
<dbReference type="PROSITE" id="PS50818">
    <property type="entry name" value="INTEIN_C_TER"/>
    <property type="match status" value="1"/>
</dbReference>
<dbReference type="HAMAP" id="MF_00974">
    <property type="entry name" value="DNA_primase_DnaG"/>
    <property type="match status" value="1"/>
</dbReference>
<dbReference type="Gene3D" id="3.10.28.10">
    <property type="entry name" value="Homing endonucleases"/>
    <property type="match status" value="1"/>
</dbReference>
<dbReference type="SMART" id="SM00400">
    <property type="entry name" value="ZnF_CHCC"/>
    <property type="match status" value="1"/>
</dbReference>
<keyword evidence="8" id="KW-0068">Autocatalytic cleavage</keyword>
<dbReference type="InterPro" id="IPR037068">
    <property type="entry name" value="DNA_primase_core_N_sf"/>
</dbReference>
<dbReference type="GO" id="GO:0008270">
    <property type="term" value="F:zinc ion binding"/>
    <property type="evidence" value="ECO:0007669"/>
    <property type="project" value="UniProtKB-UniRule"/>
</dbReference>
<keyword evidence="11" id="KW-0651">Protein splicing</keyword>
<dbReference type="PRINTS" id="PR00379">
    <property type="entry name" value="INTEIN"/>
</dbReference>
<dbReference type="InterPro" id="IPR027434">
    <property type="entry name" value="Homing_endonucl"/>
</dbReference>
<dbReference type="InterPro" id="IPR030934">
    <property type="entry name" value="Intein_C"/>
</dbReference>
<dbReference type="EC" id="2.7.7.101" evidence="14"/>
<dbReference type="InterPro" id="IPR002694">
    <property type="entry name" value="Znf_CHC2"/>
</dbReference>
<evidence type="ECO:0000256" key="1">
    <source>
        <dbReference type="ARBA" id="ARBA00022478"/>
    </source>
</evidence>
<dbReference type="SMART" id="SM00493">
    <property type="entry name" value="TOPRIM"/>
    <property type="match status" value="1"/>
</dbReference>
<evidence type="ECO:0000256" key="6">
    <source>
        <dbReference type="ARBA" id="ARBA00022723"/>
    </source>
</evidence>
<proteinExistence type="inferred from homology"/>
<comment type="similarity">
    <text evidence="14">Belongs to the DnaG primase family.</text>
</comment>
<evidence type="ECO:0000256" key="14">
    <source>
        <dbReference type="HAMAP-Rule" id="MF_00974"/>
    </source>
</evidence>
<protein>
    <recommendedName>
        <fullName evidence="14">DNA primase</fullName>
        <ecNumber evidence="14">2.7.7.101</ecNumber>
    </recommendedName>
</protein>
<dbReference type="SMART" id="SM00305">
    <property type="entry name" value="HintC"/>
    <property type="match status" value="1"/>
</dbReference>
<dbReference type="Pfam" id="PF10410">
    <property type="entry name" value="DnaB_bind"/>
    <property type="match status" value="1"/>
</dbReference>
<evidence type="ECO:0000256" key="15">
    <source>
        <dbReference type="SAM" id="Coils"/>
    </source>
</evidence>
<keyword evidence="7 14" id="KW-0863">Zinc-finger</keyword>
<dbReference type="InterPro" id="IPR003586">
    <property type="entry name" value="Hint_dom_C"/>
</dbReference>
<evidence type="ECO:0000256" key="10">
    <source>
        <dbReference type="ARBA" id="ARBA00022842"/>
    </source>
</evidence>
<keyword evidence="3 14" id="KW-0808">Transferase</keyword>
<evidence type="ECO:0000256" key="11">
    <source>
        <dbReference type="ARBA" id="ARBA00023000"/>
    </source>
</evidence>
<dbReference type="InterPro" id="IPR013264">
    <property type="entry name" value="DNAG_N"/>
</dbReference>
<evidence type="ECO:0000256" key="3">
    <source>
        <dbReference type="ARBA" id="ARBA00022679"/>
    </source>
</evidence>
<feature type="coiled-coil region" evidence="15">
    <location>
        <begin position="936"/>
        <end position="963"/>
    </location>
</feature>
<keyword evidence="5 14" id="KW-0235">DNA replication</keyword>
<keyword evidence="15" id="KW-0175">Coiled coil</keyword>
<evidence type="ECO:0000259" key="17">
    <source>
        <dbReference type="PROSITE" id="PS50880"/>
    </source>
</evidence>
<dbReference type="GO" id="GO:0004519">
    <property type="term" value="F:endonuclease activity"/>
    <property type="evidence" value="ECO:0007669"/>
    <property type="project" value="InterPro"/>
</dbReference>
<dbReference type="SUPFAM" id="SSF55608">
    <property type="entry name" value="Homing endonucleases"/>
    <property type="match status" value="1"/>
</dbReference>
<dbReference type="InterPro" id="IPR036977">
    <property type="entry name" value="DNA_primase_Znf_CHC2"/>
</dbReference>
<dbReference type="GO" id="GO:0003899">
    <property type="term" value="F:DNA-directed RNA polymerase activity"/>
    <property type="evidence" value="ECO:0007669"/>
    <property type="project" value="UniProtKB-UniRule"/>
</dbReference>
<dbReference type="SMART" id="SM00306">
    <property type="entry name" value="HintN"/>
    <property type="match status" value="1"/>
</dbReference>
<keyword evidence="9 14" id="KW-0862">Zinc</keyword>
<dbReference type="InterPro" id="IPR019475">
    <property type="entry name" value="DNA_primase_DnaB-bd"/>
</dbReference>
<dbReference type="SUPFAM" id="SSF57783">
    <property type="entry name" value="Zinc beta-ribbon"/>
    <property type="match status" value="2"/>
</dbReference>
<evidence type="ECO:0000313" key="18">
    <source>
        <dbReference type="EMBL" id="PJE67521.1"/>
    </source>
</evidence>
<sequence>MDQLDEVRSKIDIVQLISEYLPLKKSGRNFKSLCPFHSEKTPSFMVSPERQIFKCFGCFPVGTKIKTPEGLHLIDQIKRHDLVVSGKGEPRRVAFTHKRGYRGKMVKVFLWKLGGAVTLTEDHKVFIIDGASYTRQYKNFSKRFRRYEKLDKEKYHQKLQKYFPIKKISAGDLRVGDRLIYPIDKKVNDLKEIDLQKFITKTLSPHGTKPRKITYKIPVDKDFLKLLGFYIAEGSNNRAYIRFSLGNNEKNFAKEIARLIRKIFGLQSSIHYRKRRGRIGIEVTCCHSFLANIFENLCGKGAENKHTPFIFQHLPPKKQGIILKAILRGDGWTFKGSKSKHYHCVITTVSAVLAEQLRDIILRLGYFPTETVEEKKVDIKSVSHRQSYRIGWSTQAKSRYGLVYRGSDGAEYWMLPVRKLEKESFKGKVYNLTLEADHSYIAQNFLVANCGEGGDIFGFLMKMEGMEFGEALRTLAKRAGIKLAPYRPGPQEEEKEKLFQINHLTSEFYHYLLVSHPVGKPALNYILGRGIKKESVQLFKLGFAPAMPWGLQKFLVGKKGYKVEDLLKAGLVTSQKGRFVDFFHDRLIFPLRDHRGNIVGFSGRVVGSWKEEEAEKIGPKYINIPETPIYHKGELLFGLETTKSAIKKKNRTVVVEGELDLISSYQAGVENVVAIKGSALTEPQVKLLKRFGENISLAMDQDVAGDMAARRGIEIADSYGLLIRVVKIPESKDPDELAQKNPELLKEVVEEAIPVYDFYIQSAFQRFDEKTSEGKRKIGEELLPIFSKISDEIVKDHYIRILAERLGVSEEAILAQIAKIEEKPEFAKRLEEETKKAETRTRREVLEEYFFALSFQGEKPEILLEGKTKKLIKTPSLARIKEALEKFLKKKKKKFKSKDFAKNLPSELLEIFNGFYLQDLGKNITDEAWFEREIKKTLLELEKLEFKEELKKLSGEMRLCEKEKKPKRLKKLNEEFKKIAQKLTELEA</sequence>
<evidence type="ECO:0000256" key="7">
    <source>
        <dbReference type="ARBA" id="ARBA00022771"/>
    </source>
</evidence>
<dbReference type="Gene3D" id="3.90.980.10">
    <property type="entry name" value="DNA primase, catalytic core, N-terminal domain"/>
    <property type="match status" value="1"/>
</dbReference>
<dbReference type="InterPro" id="IPR006141">
    <property type="entry name" value="Intein_N"/>
</dbReference>
<dbReference type="EMBL" id="PFEK01000038">
    <property type="protein sequence ID" value="PJE67521.1"/>
    <property type="molecule type" value="Genomic_DNA"/>
</dbReference>
<dbReference type="PROSITE" id="PS50880">
    <property type="entry name" value="TOPRIM"/>
    <property type="match status" value="1"/>
</dbReference>
<dbReference type="Pfam" id="PF08275">
    <property type="entry name" value="DNAG_N"/>
    <property type="match status" value="1"/>
</dbReference>
<dbReference type="SUPFAM" id="SSF51294">
    <property type="entry name" value="Hedgehog/intein (Hint) domain"/>
    <property type="match status" value="1"/>
</dbReference>
<accession>A0A2M8L3M1</accession>
<dbReference type="InterPro" id="IPR004042">
    <property type="entry name" value="Intein_endonuc_central"/>
</dbReference>
<dbReference type="PANTHER" id="PTHR30313:SF2">
    <property type="entry name" value="DNA PRIMASE"/>
    <property type="match status" value="1"/>
</dbReference>
<comment type="caution">
    <text evidence="18">The sequence shown here is derived from an EMBL/GenBank/DDBJ whole genome shotgun (WGS) entry which is preliminary data.</text>
</comment>
<comment type="subunit">
    <text evidence="14">Monomer. Interacts with DnaB.</text>
</comment>
<dbReference type="GO" id="GO:0005737">
    <property type="term" value="C:cytoplasm"/>
    <property type="evidence" value="ECO:0007669"/>
    <property type="project" value="TreeGrafter"/>
</dbReference>
<dbReference type="GO" id="GO:0016539">
    <property type="term" value="P:intein-mediated protein splicing"/>
    <property type="evidence" value="ECO:0007669"/>
    <property type="project" value="InterPro"/>
</dbReference>
<dbReference type="Proteomes" id="UP000231474">
    <property type="component" value="Unassembled WGS sequence"/>
</dbReference>
<dbReference type="SUPFAM" id="SSF56731">
    <property type="entry name" value="DNA primase core"/>
    <property type="match status" value="1"/>
</dbReference>
<dbReference type="NCBIfam" id="TIGR01391">
    <property type="entry name" value="dnaG"/>
    <property type="match status" value="1"/>
</dbReference>
<dbReference type="PANTHER" id="PTHR30313">
    <property type="entry name" value="DNA PRIMASE"/>
    <property type="match status" value="1"/>
</dbReference>
<dbReference type="InterPro" id="IPR036844">
    <property type="entry name" value="Hint_dom_sf"/>
</dbReference>
<comment type="cofactor">
    <cofactor evidence="14">
        <name>Zn(2+)</name>
        <dbReference type="ChEBI" id="CHEBI:29105"/>
    </cofactor>
    <text evidence="14">Binds 1 zinc ion per monomer.</text>
</comment>
<dbReference type="CDD" id="cd03364">
    <property type="entry name" value="TOPRIM_DnaG_primases"/>
    <property type="match status" value="1"/>
</dbReference>
<evidence type="ECO:0000256" key="4">
    <source>
        <dbReference type="ARBA" id="ARBA00022695"/>
    </source>
</evidence>
<comment type="function">
    <text evidence="14">RNA polymerase that catalyzes the synthesis of short RNA molecules used as primers for DNA polymerase during DNA replication.</text>
</comment>
<comment type="domain">
    <text evidence="14">Contains an N-terminal zinc-binding domain, a central core domain that contains the primase activity, and a C-terminal DnaB-binding domain.</text>
</comment>
<gene>
    <name evidence="14 18" type="primary">dnaG</name>
    <name evidence="18" type="ORF">COU95_01940</name>
</gene>
<keyword evidence="4 14" id="KW-0548">Nucleotidyltransferase</keyword>
<feature type="domain" description="DOD-type homing endonuclease" evidence="16">
    <location>
        <begin position="226"/>
        <end position="366"/>
    </location>
</feature>
<feature type="domain" description="Toprim" evidence="17">
    <location>
        <begin position="650"/>
        <end position="731"/>
    </location>
</feature>
<dbReference type="GO" id="GO:0003677">
    <property type="term" value="F:DNA binding"/>
    <property type="evidence" value="ECO:0007669"/>
    <property type="project" value="UniProtKB-KW"/>
</dbReference>
<dbReference type="InterPro" id="IPR050219">
    <property type="entry name" value="DnaG_primase"/>
</dbReference>
<keyword evidence="6 14" id="KW-0479">Metal-binding</keyword>
<dbReference type="InterPro" id="IPR006142">
    <property type="entry name" value="INTEIN"/>
</dbReference>
<dbReference type="InterPro" id="IPR030846">
    <property type="entry name" value="DnaG_bac"/>
</dbReference>
<organism evidence="18 19">
    <name type="scientific">Candidatus Shapirobacteria bacterium CG10_big_fil_rev_8_21_14_0_10_40_9</name>
    <dbReference type="NCBI Taxonomy" id="1974888"/>
    <lineage>
        <taxon>Bacteria</taxon>
        <taxon>Candidatus Shapironibacteriota</taxon>
    </lineage>
</organism>
<dbReference type="PROSITE" id="PS50819">
    <property type="entry name" value="INTEIN_ENDONUCLEASE"/>
    <property type="match status" value="1"/>
</dbReference>
<comment type="catalytic activity">
    <reaction evidence="14">
        <text>ssDNA + n NTP = ssDNA/pppN(pN)n-1 hybrid + (n-1) diphosphate.</text>
        <dbReference type="EC" id="2.7.7.101"/>
    </reaction>
</comment>
<dbReference type="CDD" id="cd00081">
    <property type="entry name" value="Hint"/>
    <property type="match status" value="1"/>
</dbReference>
<reference evidence="19" key="1">
    <citation type="submission" date="2017-09" db="EMBL/GenBank/DDBJ databases">
        <title>Depth-based differentiation of microbial function through sediment-hosted aquifers and enrichment of novel symbionts in the deep terrestrial subsurface.</title>
        <authorList>
            <person name="Probst A.J."/>
            <person name="Ladd B."/>
            <person name="Jarett J.K."/>
            <person name="Geller-Mcgrath D.E."/>
            <person name="Sieber C.M.K."/>
            <person name="Emerson J.B."/>
            <person name="Anantharaman K."/>
            <person name="Thomas B.C."/>
            <person name="Malmstrom R."/>
            <person name="Stieglmeier M."/>
            <person name="Klingl A."/>
            <person name="Woyke T."/>
            <person name="Ryan C.M."/>
            <person name="Banfield J.F."/>
        </authorList>
    </citation>
    <scope>NUCLEOTIDE SEQUENCE [LARGE SCALE GENOMIC DNA]</scope>
</reference>
<evidence type="ECO:0000256" key="13">
    <source>
        <dbReference type="ARBA" id="ARBA00023163"/>
    </source>
</evidence>
<dbReference type="NCBIfam" id="TIGR01443">
    <property type="entry name" value="intein_Cterm"/>
    <property type="match status" value="1"/>
</dbReference>
<dbReference type="InterPro" id="IPR003587">
    <property type="entry name" value="Hint_dom_N"/>
</dbReference>
<dbReference type="InterPro" id="IPR006295">
    <property type="entry name" value="DNA_primase_DnaG"/>
</dbReference>
<dbReference type="Gene3D" id="3.90.580.10">
    <property type="entry name" value="Zinc finger, CHC2-type domain"/>
    <property type="match status" value="2"/>
</dbReference>
<evidence type="ECO:0000256" key="12">
    <source>
        <dbReference type="ARBA" id="ARBA00023125"/>
    </source>
</evidence>
<evidence type="ECO:0000259" key="16">
    <source>
        <dbReference type="PROSITE" id="PS50819"/>
    </source>
</evidence>
<dbReference type="Gene3D" id="3.40.1360.10">
    <property type="match status" value="1"/>
</dbReference>
<dbReference type="GO" id="GO:0006269">
    <property type="term" value="P:DNA replication, synthesis of primer"/>
    <property type="evidence" value="ECO:0007669"/>
    <property type="project" value="UniProtKB-UniRule"/>
</dbReference>
<dbReference type="GO" id="GO:1990077">
    <property type="term" value="C:primosome complex"/>
    <property type="evidence" value="ECO:0007669"/>
    <property type="project" value="UniProtKB-KW"/>
</dbReference>
<dbReference type="GO" id="GO:0000428">
    <property type="term" value="C:DNA-directed RNA polymerase complex"/>
    <property type="evidence" value="ECO:0007669"/>
    <property type="project" value="UniProtKB-KW"/>
</dbReference>
<dbReference type="InterPro" id="IPR034151">
    <property type="entry name" value="TOPRIM_DnaG_bac"/>
</dbReference>
<keyword evidence="10" id="KW-0460">Magnesium</keyword>
<evidence type="ECO:0000256" key="2">
    <source>
        <dbReference type="ARBA" id="ARBA00022515"/>
    </source>
</evidence>
<keyword evidence="13 14" id="KW-0804">Transcription</keyword>
<dbReference type="AlphaFoldDB" id="A0A2M8L3M1"/>
<keyword evidence="12 14" id="KW-0238">DNA-binding</keyword>
<evidence type="ECO:0000256" key="8">
    <source>
        <dbReference type="ARBA" id="ARBA00022813"/>
    </source>
</evidence>
<evidence type="ECO:0000313" key="19">
    <source>
        <dbReference type="Proteomes" id="UP000231474"/>
    </source>
</evidence>
<dbReference type="InterPro" id="IPR006171">
    <property type="entry name" value="TOPRIM_dom"/>
</dbReference>
<name>A0A2M8L3M1_9BACT</name>
<dbReference type="Pfam" id="PF01807">
    <property type="entry name" value="Zn_ribbon_DnaG"/>
    <property type="match status" value="2"/>
</dbReference>
<evidence type="ECO:0000256" key="5">
    <source>
        <dbReference type="ARBA" id="ARBA00022705"/>
    </source>
</evidence>
<feature type="zinc finger region" description="CHC2-type" evidence="14">
    <location>
        <begin position="34"/>
        <end position="58"/>
    </location>
</feature>
<keyword evidence="2 14" id="KW-0639">Primosome</keyword>
<evidence type="ECO:0000256" key="9">
    <source>
        <dbReference type="ARBA" id="ARBA00022833"/>
    </source>
</evidence>
<dbReference type="PROSITE" id="PS50817">
    <property type="entry name" value="INTEIN_N_TER"/>
    <property type="match status" value="1"/>
</dbReference>
<dbReference type="Pfam" id="PF13155">
    <property type="entry name" value="Toprim_2"/>
    <property type="match status" value="1"/>
</dbReference>